<proteinExistence type="predicted"/>
<evidence type="ECO:0000259" key="1">
    <source>
        <dbReference type="Pfam" id="PF12760"/>
    </source>
</evidence>
<evidence type="ECO:0000313" key="2">
    <source>
        <dbReference type="EMBL" id="ABP70320.1"/>
    </source>
</evidence>
<accession>A4WSF6</accession>
<sequence>MADDGHEPDDGLADAIYWYTLALRLPREGISAAFPSEADCRARLAKVRWPDGPACARCGSLEVFEISTRAVLKCRSCKHQFSVTSGTDLRGSHIDLRLWFGAAERAIRYRKGGPKDFHIPATTLAAGLGVYNVAARRMKKIILADLAPGGPGLLREAVCLNDVRLPAGLVVGSPAHLSWLATRP</sequence>
<dbReference type="EMBL" id="CP000661">
    <property type="protein sequence ID" value="ABP70320.1"/>
    <property type="molecule type" value="Genomic_DNA"/>
</dbReference>
<dbReference type="Pfam" id="PF12760">
    <property type="entry name" value="Zn_ribbon_IS1595"/>
    <property type="match status" value="1"/>
</dbReference>
<feature type="domain" description="Transposase zinc-ribbon" evidence="1">
    <location>
        <begin position="35"/>
        <end position="80"/>
    </location>
</feature>
<dbReference type="BioCyc" id="RSPH349102:G1G8M-1466-MONOMER"/>
<dbReference type="InterPro" id="IPR024442">
    <property type="entry name" value="Transposase_Zn_ribbon"/>
</dbReference>
<dbReference type="KEGG" id="rsq:Rsph17025_1424"/>
<gene>
    <name evidence="2" type="ordered locus">Rsph17025_1424</name>
</gene>
<protein>
    <recommendedName>
        <fullName evidence="1">Transposase zinc-ribbon domain-containing protein</fullName>
    </recommendedName>
</protein>
<dbReference type="HOGENOM" id="CLU_1467139_0_0_5"/>
<dbReference type="AlphaFoldDB" id="A4WSF6"/>
<dbReference type="eggNOG" id="COG3677">
    <property type="taxonomic scope" value="Bacteria"/>
</dbReference>
<reference evidence="2" key="1">
    <citation type="submission" date="2007-04" db="EMBL/GenBank/DDBJ databases">
        <title>Complete sequence of chromosome of Rhodobacter sphaeroides ATCC 17025.</title>
        <authorList>
            <consortium name="US DOE Joint Genome Institute"/>
            <person name="Copeland A."/>
            <person name="Lucas S."/>
            <person name="Lapidus A."/>
            <person name="Barry K."/>
            <person name="Detter J.C."/>
            <person name="Glavina del Rio T."/>
            <person name="Hammon N."/>
            <person name="Israni S."/>
            <person name="Dalin E."/>
            <person name="Tice H."/>
            <person name="Pitluck S."/>
            <person name="Chertkov O."/>
            <person name="Brettin T."/>
            <person name="Bruce D."/>
            <person name="Han C."/>
            <person name="Schmutz J."/>
            <person name="Larimer F."/>
            <person name="Land M."/>
            <person name="Hauser L."/>
            <person name="Kyrpides N."/>
            <person name="Kim E."/>
            <person name="Richardson P."/>
            <person name="Mackenzie C."/>
            <person name="Choudhary M."/>
            <person name="Donohue T.J."/>
            <person name="Kaplan S."/>
        </authorList>
    </citation>
    <scope>NUCLEOTIDE SEQUENCE [LARGE SCALE GENOMIC DNA]</scope>
    <source>
        <strain evidence="2">ATCC 17025</strain>
    </source>
</reference>
<dbReference type="STRING" id="349102.Rsph17025_1424"/>
<name>A4WSF6_CERS5</name>
<organism evidence="2">
    <name type="scientific">Cereibacter sphaeroides (strain ATCC 17025 / ATH 2.4.3)</name>
    <name type="common">Rhodobacter sphaeroides</name>
    <dbReference type="NCBI Taxonomy" id="349102"/>
    <lineage>
        <taxon>Bacteria</taxon>
        <taxon>Pseudomonadati</taxon>
        <taxon>Pseudomonadota</taxon>
        <taxon>Alphaproteobacteria</taxon>
        <taxon>Rhodobacterales</taxon>
        <taxon>Paracoccaceae</taxon>
        <taxon>Cereibacter</taxon>
    </lineage>
</organism>